<evidence type="ECO:0000259" key="2">
    <source>
        <dbReference type="PROSITE" id="PS50090"/>
    </source>
</evidence>
<feature type="region of interest" description="Disordered" evidence="1">
    <location>
        <begin position="64"/>
        <end position="86"/>
    </location>
</feature>
<dbReference type="Proteomes" id="UP000707071">
    <property type="component" value="Unassembled WGS sequence"/>
</dbReference>
<comment type="caution">
    <text evidence="3">The sequence shown here is derived from an EMBL/GenBank/DDBJ whole genome shotgun (WGS) entry which is preliminary data.</text>
</comment>
<reference evidence="3 4" key="1">
    <citation type="journal article" date="2020" name="bioRxiv">
        <title>Whole genome comparisons of ergot fungi reveals the divergence and evolution of species within the genus Claviceps are the result of varying mechanisms driving genome evolution and host range expansion.</title>
        <authorList>
            <person name="Wyka S.A."/>
            <person name="Mondo S.J."/>
            <person name="Liu M."/>
            <person name="Dettman J."/>
            <person name="Nalam V."/>
            <person name="Broders K.D."/>
        </authorList>
    </citation>
    <scope>NUCLEOTIDE SEQUENCE [LARGE SCALE GENOMIC DNA]</scope>
    <source>
        <strain evidence="3 4">Clav52</strain>
    </source>
</reference>
<dbReference type="Gene3D" id="1.10.10.60">
    <property type="entry name" value="Homeodomain-like"/>
    <property type="match status" value="1"/>
</dbReference>
<organism evidence="3 4">
    <name type="scientific">Claviceps aff. purpurea</name>
    <dbReference type="NCBI Taxonomy" id="1967640"/>
    <lineage>
        <taxon>Eukaryota</taxon>
        <taxon>Fungi</taxon>
        <taxon>Dikarya</taxon>
        <taxon>Ascomycota</taxon>
        <taxon>Pezizomycotina</taxon>
        <taxon>Sordariomycetes</taxon>
        <taxon>Hypocreomycetidae</taxon>
        <taxon>Hypocreales</taxon>
        <taxon>Clavicipitaceae</taxon>
        <taxon>Claviceps</taxon>
    </lineage>
</organism>
<dbReference type="AlphaFoldDB" id="A0A9P7QAA2"/>
<feature type="domain" description="Myb-like" evidence="2">
    <location>
        <begin position="84"/>
        <end position="133"/>
    </location>
</feature>
<name>A0A9P7QAA2_9HYPO</name>
<protein>
    <recommendedName>
        <fullName evidence="2">Myb-like domain-containing protein</fullName>
    </recommendedName>
</protein>
<feature type="compositionally biased region" description="Low complexity" evidence="1">
    <location>
        <begin position="77"/>
        <end position="86"/>
    </location>
</feature>
<dbReference type="Pfam" id="PF00249">
    <property type="entry name" value="Myb_DNA-binding"/>
    <property type="match status" value="1"/>
</dbReference>
<dbReference type="InterPro" id="IPR009057">
    <property type="entry name" value="Homeodomain-like_sf"/>
</dbReference>
<feature type="region of interest" description="Disordered" evidence="1">
    <location>
        <begin position="213"/>
        <end position="237"/>
    </location>
</feature>
<evidence type="ECO:0000313" key="4">
    <source>
        <dbReference type="Proteomes" id="UP000707071"/>
    </source>
</evidence>
<dbReference type="PROSITE" id="PS50090">
    <property type="entry name" value="MYB_LIKE"/>
    <property type="match status" value="1"/>
</dbReference>
<proteinExistence type="predicted"/>
<dbReference type="EMBL" id="SRRH01000633">
    <property type="protein sequence ID" value="KAG6286412.1"/>
    <property type="molecule type" value="Genomic_DNA"/>
</dbReference>
<gene>
    <name evidence="3" type="ORF">E4U09_006744</name>
</gene>
<keyword evidence="4" id="KW-1185">Reference proteome</keyword>
<dbReference type="SUPFAM" id="SSF46689">
    <property type="entry name" value="Homeodomain-like"/>
    <property type="match status" value="1"/>
</dbReference>
<evidence type="ECO:0000256" key="1">
    <source>
        <dbReference type="SAM" id="MobiDB-lite"/>
    </source>
</evidence>
<dbReference type="SMART" id="SM00717">
    <property type="entry name" value="SANT"/>
    <property type="match status" value="1"/>
</dbReference>
<sequence length="260" mass="30091">MDHLARLHKAEMWAKVAEEMSVPWTEAEANHWRLGKAEIARRSRDESFSTACVDLSQLHVDDAQVQSQRQQQDHQQQDQQQQDQQQLQRIEWSGKEETLLFACKRAGKSWEEIAEYLPERTITSCKGYYYRLLRRCDGWSPELQNKLCRIYERSKPEMWAKIGQELLIVWGSAEEMHWRLRAGVTAERAGISTISQPAANLAQEHDRIQQLQRHTAHSLSQARTSLPASEQRPRSSVTLPSFAVFTAGVELSFRPPPRET</sequence>
<dbReference type="InterPro" id="IPR001005">
    <property type="entry name" value="SANT/Myb"/>
</dbReference>
<evidence type="ECO:0000313" key="3">
    <source>
        <dbReference type="EMBL" id="KAG6286412.1"/>
    </source>
</evidence>
<accession>A0A9P7QAA2</accession>
<dbReference type="CDD" id="cd00167">
    <property type="entry name" value="SANT"/>
    <property type="match status" value="1"/>
</dbReference>